<keyword evidence="3" id="KW-1185">Reference proteome</keyword>
<name>D0LWE4_HALO1</name>
<reference evidence="2 3" key="1">
    <citation type="journal article" date="2010" name="Stand. Genomic Sci.">
        <title>Complete genome sequence of Haliangium ochraceum type strain (SMP-2).</title>
        <authorList>
            <consortium name="US DOE Joint Genome Institute (JGI-PGF)"/>
            <person name="Ivanova N."/>
            <person name="Daum C."/>
            <person name="Lang E."/>
            <person name="Abt B."/>
            <person name="Kopitz M."/>
            <person name="Saunders E."/>
            <person name="Lapidus A."/>
            <person name="Lucas S."/>
            <person name="Glavina Del Rio T."/>
            <person name="Nolan M."/>
            <person name="Tice H."/>
            <person name="Copeland A."/>
            <person name="Cheng J.F."/>
            <person name="Chen F."/>
            <person name="Bruce D."/>
            <person name="Goodwin L."/>
            <person name="Pitluck S."/>
            <person name="Mavromatis K."/>
            <person name="Pati A."/>
            <person name="Mikhailova N."/>
            <person name="Chen A."/>
            <person name="Palaniappan K."/>
            <person name="Land M."/>
            <person name="Hauser L."/>
            <person name="Chang Y.J."/>
            <person name="Jeffries C.D."/>
            <person name="Detter J.C."/>
            <person name="Brettin T."/>
            <person name="Rohde M."/>
            <person name="Goker M."/>
            <person name="Bristow J."/>
            <person name="Markowitz V."/>
            <person name="Eisen J.A."/>
            <person name="Hugenholtz P."/>
            <person name="Kyrpides N.C."/>
            <person name="Klenk H.P."/>
        </authorList>
    </citation>
    <scope>NUCLEOTIDE SEQUENCE [LARGE SCALE GENOMIC DNA]</scope>
    <source>
        <strain evidence="3">DSM 14365 / CIP 107738 / JCM 11303 / AJ 13395 / SMP-2</strain>
    </source>
</reference>
<feature type="signal peptide" evidence="1">
    <location>
        <begin position="1"/>
        <end position="25"/>
    </location>
</feature>
<evidence type="ECO:0000256" key="1">
    <source>
        <dbReference type="SAM" id="SignalP"/>
    </source>
</evidence>
<evidence type="ECO:0000313" key="2">
    <source>
        <dbReference type="EMBL" id="ACY17594.1"/>
    </source>
</evidence>
<dbReference type="STRING" id="502025.Hoch_5106"/>
<organism evidence="2 3">
    <name type="scientific">Haliangium ochraceum (strain DSM 14365 / JCM 11303 / SMP-2)</name>
    <dbReference type="NCBI Taxonomy" id="502025"/>
    <lineage>
        <taxon>Bacteria</taxon>
        <taxon>Pseudomonadati</taxon>
        <taxon>Myxococcota</taxon>
        <taxon>Polyangia</taxon>
        <taxon>Haliangiales</taxon>
        <taxon>Kofleriaceae</taxon>
        <taxon>Haliangium</taxon>
    </lineage>
</organism>
<dbReference type="HOGENOM" id="CLU_1287346_0_0_7"/>
<proteinExistence type="predicted"/>
<protein>
    <recommendedName>
        <fullName evidence="4">Lipoprotein</fullName>
    </recommendedName>
</protein>
<sequence length="214" mass="23925">MSEFASVPRLSALPLLLALVLVAAACGPKASGAADMDGTWPTTPGDYDEVHERWTRHAQLNDYGTLLLDVYATFKAPPWRAAHAEYMAEQQGMSNAARTAYLAQEREISESEPYEVQLLVATNDRRENDLQKNQRASWRVVLVDAQGNELAPLSINRDRRPREVIRAEYPQLSDFAEAYVVTFPRDHALLGADASHFALRIGNARGSVEMLWTR</sequence>
<gene>
    <name evidence="2" type="ordered locus">Hoch_5106</name>
</gene>
<dbReference type="AlphaFoldDB" id="D0LWE4"/>
<evidence type="ECO:0008006" key="4">
    <source>
        <dbReference type="Google" id="ProtNLM"/>
    </source>
</evidence>
<dbReference type="KEGG" id="hoh:Hoch_5106"/>
<dbReference type="Proteomes" id="UP000001880">
    <property type="component" value="Chromosome"/>
</dbReference>
<accession>D0LWE4</accession>
<feature type="chain" id="PRO_5003010540" description="Lipoprotein" evidence="1">
    <location>
        <begin position="26"/>
        <end position="214"/>
    </location>
</feature>
<keyword evidence="1" id="KW-0732">Signal</keyword>
<dbReference type="EMBL" id="CP001804">
    <property type="protein sequence ID" value="ACY17594.1"/>
    <property type="molecule type" value="Genomic_DNA"/>
</dbReference>
<evidence type="ECO:0000313" key="3">
    <source>
        <dbReference type="Proteomes" id="UP000001880"/>
    </source>
</evidence>
<dbReference type="RefSeq" id="WP_012830186.1">
    <property type="nucleotide sequence ID" value="NC_013440.1"/>
</dbReference>